<dbReference type="Gene3D" id="1.20.144.10">
    <property type="entry name" value="Phosphatidic acid phosphatase type 2/haloperoxidase"/>
    <property type="match status" value="1"/>
</dbReference>
<dbReference type="RefSeq" id="WP_377928775.1">
    <property type="nucleotide sequence ID" value="NZ_JBHUEM010000020.1"/>
</dbReference>
<name>A0ABW4LR59_9BACI</name>
<evidence type="ECO:0000256" key="1">
    <source>
        <dbReference type="SAM" id="Phobius"/>
    </source>
</evidence>
<dbReference type="Proteomes" id="UP001597214">
    <property type="component" value="Unassembled WGS sequence"/>
</dbReference>
<sequence>MNKRIFWCLNRFSGRMSSIDYLMVLLSNYSRYFYVIVILFLWIRGSNSKETSKNSMVSVAVAWVLNFIIGKTYYKPRPFIFHKVGLLSHSKRTSTFPSKHTILVFAVSTSIYLRNRILGRWMTCFSALVGFSRIWVGAHYPLDILGSALLGSIVSMMVNIQNKR</sequence>
<reference evidence="4" key="1">
    <citation type="journal article" date="2019" name="Int. J. Syst. Evol. Microbiol.">
        <title>The Global Catalogue of Microorganisms (GCM) 10K type strain sequencing project: providing services to taxonomists for standard genome sequencing and annotation.</title>
        <authorList>
            <consortium name="The Broad Institute Genomics Platform"/>
            <consortium name="The Broad Institute Genome Sequencing Center for Infectious Disease"/>
            <person name="Wu L."/>
            <person name="Ma J."/>
        </authorList>
    </citation>
    <scope>NUCLEOTIDE SEQUENCE [LARGE SCALE GENOMIC DNA]</scope>
    <source>
        <strain evidence="4">CCUG 49339</strain>
    </source>
</reference>
<evidence type="ECO:0000313" key="4">
    <source>
        <dbReference type="Proteomes" id="UP001597214"/>
    </source>
</evidence>
<keyword evidence="1" id="KW-0812">Transmembrane</keyword>
<feature type="transmembrane region" description="Helical" evidence="1">
    <location>
        <begin position="142"/>
        <end position="160"/>
    </location>
</feature>
<accession>A0ABW4LR59</accession>
<dbReference type="Pfam" id="PF01569">
    <property type="entry name" value="PAP2"/>
    <property type="match status" value="1"/>
</dbReference>
<dbReference type="InterPro" id="IPR036938">
    <property type="entry name" value="PAP2/HPO_sf"/>
</dbReference>
<organism evidence="3 4">
    <name type="scientific">Bacillus salitolerans</name>
    <dbReference type="NCBI Taxonomy" id="1437434"/>
    <lineage>
        <taxon>Bacteria</taxon>
        <taxon>Bacillati</taxon>
        <taxon>Bacillota</taxon>
        <taxon>Bacilli</taxon>
        <taxon>Bacillales</taxon>
        <taxon>Bacillaceae</taxon>
        <taxon>Bacillus</taxon>
    </lineage>
</organism>
<keyword evidence="1" id="KW-0472">Membrane</keyword>
<keyword evidence="4" id="KW-1185">Reference proteome</keyword>
<protein>
    <submittedName>
        <fullName evidence="3">Undecaprenyl-diphosphatase</fullName>
    </submittedName>
</protein>
<evidence type="ECO:0000313" key="3">
    <source>
        <dbReference type="EMBL" id="MFD1737572.1"/>
    </source>
</evidence>
<feature type="domain" description="Phosphatidic acid phosphatase type 2/haloperoxidase" evidence="2">
    <location>
        <begin position="55"/>
        <end position="159"/>
    </location>
</feature>
<proteinExistence type="predicted"/>
<dbReference type="PANTHER" id="PTHR14969:SF58">
    <property type="entry name" value="UNDECAPRENYL-DIPHOSPHATASE BCRC"/>
    <property type="match status" value="1"/>
</dbReference>
<dbReference type="SUPFAM" id="SSF48317">
    <property type="entry name" value="Acid phosphatase/Vanadium-dependent haloperoxidase"/>
    <property type="match status" value="1"/>
</dbReference>
<dbReference type="InterPro" id="IPR000326">
    <property type="entry name" value="PAP2/HPO"/>
</dbReference>
<dbReference type="EMBL" id="JBHUEM010000020">
    <property type="protein sequence ID" value="MFD1737572.1"/>
    <property type="molecule type" value="Genomic_DNA"/>
</dbReference>
<feature type="transmembrane region" description="Helical" evidence="1">
    <location>
        <begin position="21"/>
        <end position="43"/>
    </location>
</feature>
<dbReference type="InterPro" id="IPR033879">
    <property type="entry name" value="UPP_Pase"/>
</dbReference>
<dbReference type="SMART" id="SM00014">
    <property type="entry name" value="acidPPc"/>
    <property type="match status" value="1"/>
</dbReference>
<evidence type="ECO:0000259" key="2">
    <source>
        <dbReference type="SMART" id="SM00014"/>
    </source>
</evidence>
<gene>
    <name evidence="3" type="ORF">ACFSCX_13510</name>
</gene>
<comment type="caution">
    <text evidence="3">The sequence shown here is derived from an EMBL/GenBank/DDBJ whole genome shotgun (WGS) entry which is preliminary data.</text>
</comment>
<feature type="transmembrane region" description="Helical" evidence="1">
    <location>
        <begin position="117"/>
        <end position="136"/>
    </location>
</feature>
<keyword evidence="1" id="KW-1133">Transmembrane helix</keyword>
<feature type="transmembrane region" description="Helical" evidence="1">
    <location>
        <begin position="55"/>
        <end position="74"/>
    </location>
</feature>
<dbReference type="PANTHER" id="PTHR14969">
    <property type="entry name" value="SPHINGOSINE-1-PHOSPHATE PHOSPHOHYDROLASE"/>
    <property type="match status" value="1"/>
</dbReference>
<dbReference type="CDD" id="cd03385">
    <property type="entry name" value="PAP2_BcrC_like"/>
    <property type="match status" value="1"/>
</dbReference>